<evidence type="ECO:0000313" key="3">
    <source>
        <dbReference type="Proteomes" id="UP000007800"/>
    </source>
</evidence>
<dbReference type="InParanoid" id="C5LFG6"/>
<dbReference type="Proteomes" id="UP000007800">
    <property type="component" value="Unassembled WGS sequence"/>
</dbReference>
<evidence type="ECO:0000313" key="2">
    <source>
        <dbReference type="EMBL" id="EER04530.1"/>
    </source>
</evidence>
<feature type="region of interest" description="Disordered" evidence="1">
    <location>
        <begin position="1"/>
        <end position="26"/>
    </location>
</feature>
<reference evidence="2 3" key="1">
    <citation type="submission" date="2008-07" db="EMBL/GenBank/DDBJ databases">
        <authorList>
            <person name="El-Sayed N."/>
            <person name="Caler E."/>
            <person name="Inman J."/>
            <person name="Amedeo P."/>
            <person name="Hass B."/>
            <person name="Wortman J."/>
        </authorList>
    </citation>
    <scope>NUCLEOTIDE SEQUENCE [LARGE SCALE GENOMIC DNA]</scope>
    <source>
        <strain evidence="3">ATCC 50983 / TXsc</strain>
    </source>
</reference>
<dbReference type="EMBL" id="GG681456">
    <property type="protein sequence ID" value="EER04530.1"/>
    <property type="molecule type" value="Genomic_DNA"/>
</dbReference>
<proteinExistence type="predicted"/>
<dbReference type="GeneID" id="9037498"/>
<organism evidence="3">
    <name type="scientific">Perkinsus marinus (strain ATCC 50983 / TXsc)</name>
    <dbReference type="NCBI Taxonomy" id="423536"/>
    <lineage>
        <taxon>Eukaryota</taxon>
        <taxon>Sar</taxon>
        <taxon>Alveolata</taxon>
        <taxon>Perkinsozoa</taxon>
        <taxon>Perkinsea</taxon>
        <taxon>Perkinsida</taxon>
        <taxon>Perkinsidae</taxon>
        <taxon>Perkinsus</taxon>
    </lineage>
</organism>
<dbReference type="AlphaFoldDB" id="C5LFG6"/>
<keyword evidence="3" id="KW-1185">Reference proteome</keyword>
<gene>
    <name evidence="2" type="ORF">Pmar_PMAR029493</name>
</gene>
<dbReference type="RefSeq" id="XP_002772714.1">
    <property type="nucleotide sequence ID" value="XM_002772668.1"/>
</dbReference>
<protein>
    <submittedName>
        <fullName evidence="2">Uncharacterized protein</fullName>
    </submittedName>
</protein>
<sequence length="66" mass="7720">MDRASRGASTTNKEKWRNKPMMTMGMNRARGIKNRRQMRASVKLEALQAHARILEKQVQPQKGRRK</sequence>
<accession>C5LFG6</accession>
<name>C5LFG6_PERM5</name>
<evidence type="ECO:0000256" key="1">
    <source>
        <dbReference type="SAM" id="MobiDB-lite"/>
    </source>
</evidence>